<name>A0A383W3B4_TETOB</name>
<dbReference type="EMBL" id="FNXT01001058">
    <property type="protein sequence ID" value="SZX71514.1"/>
    <property type="molecule type" value="Genomic_DNA"/>
</dbReference>
<reference evidence="1 2" key="1">
    <citation type="submission" date="2016-10" db="EMBL/GenBank/DDBJ databases">
        <authorList>
            <person name="Cai Z."/>
        </authorList>
    </citation>
    <scope>NUCLEOTIDE SEQUENCE [LARGE SCALE GENOMIC DNA]</scope>
</reference>
<dbReference type="AlphaFoldDB" id="A0A383W3B4"/>
<keyword evidence="2" id="KW-1185">Reference proteome</keyword>
<dbReference type="Proteomes" id="UP000256970">
    <property type="component" value="Unassembled WGS sequence"/>
</dbReference>
<protein>
    <submittedName>
        <fullName evidence="1">Uncharacterized protein</fullName>
    </submittedName>
</protein>
<evidence type="ECO:0000313" key="1">
    <source>
        <dbReference type="EMBL" id="SZX71514.1"/>
    </source>
</evidence>
<sequence>MARLISFVALLAMLAVAQANTDKSDFFFLSKSKGAAVAVEAPAPAAPAPCTQVCNDKCDTVFEKACTKVPITTTECAMVKVVNVVKQCSKKCTVVTPAPAPAPVPANPSTPPATISSTTTTTTVTTGASTVTTAPAMSAGKGDKSVMITVTGGKGRKMLAAEAADKKDFLPLLLMAGKGLAKMQAMEQKETQNVVCEDVCEDVPVEGMEKQCKDVTSEVEQCTTTPKTTCVKECNCVTTVASKGKSFMLPIMGKGKGK</sequence>
<accession>A0A383W3B4</accession>
<proteinExistence type="predicted"/>
<gene>
    <name evidence="1" type="ORF">BQ4739_LOCUS11651</name>
</gene>
<organism evidence="1 2">
    <name type="scientific">Tetradesmus obliquus</name>
    <name type="common">Green alga</name>
    <name type="synonym">Acutodesmus obliquus</name>
    <dbReference type="NCBI Taxonomy" id="3088"/>
    <lineage>
        <taxon>Eukaryota</taxon>
        <taxon>Viridiplantae</taxon>
        <taxon>Chlorophyta</taxon>
        <taxon>core chlorophytes</taxon>
        <taxon>Chlorophyceae</taxon>
        <taxon>CS clade</taxon>
        <taxon>Sphaeropleales</taxon>
        <taxon>Scenedesmaceae</taxon>
        <taxon>Tetradesmus</taxon>
    </lineage>
</organism>
<evidence type="ECO:0000313" key="2">
    <source>
        <dbReference type="Proteomes" id="UP000256970"/>
    </source>
</evidence>